<feature type="region of interest" description="Disordered" evidence="1">
    <location>
        <begin position="207"/>
        <end position="256"/>
    </location>
</feature>
<gene>
    <name evidence="3" type="ORF">BAE44_0016150</name>
</gene>
<comment type="caution">
    <text evidence="3">The sequence shown here is derived from an EMBL/GenBank/DDBJ whole genome shotgun (WGS) entry which is preliminary data.</text>
</comment>
<reference evidence="3 4" key="1">
    <citation type="submission" date="2016-09" db="EMBL/GenBank/DDBJ databases">
        <title>The draft genome of Dichanthelium oligosanthes: A C3 panicoid grass species.</title>
        <authorList>
            <person name="Studer A.J."/>
            <person name="Schnable J.C."/>
            <person name="Brutnell T.P."/>
        </authorList>
    </citation>
    <scope>NUCLEOTIDE SEQUENCE [LARGE SCALE GENOMIC DNA]</scope>
    <source>
        <strain evidence="4">cv. Kellogg 1175</strain>
        <tissue evidence="3">Leaf</tissue>
    </source>
</reference>
<protein>
    <recommendedName>
        <fullName evidence="2">WIYLD domain-containing protein</fullName>
    </recommendedName>
</protein>
<proteinExistence type="predicted"/>
<dbReference type="PANTHER" id="PTHR34271">
    <property type="entry name" value="NUCLEOLAR HISTONE METHYLTRANSFERASE-RELATED PROTEIN"/>
    <property type="match status" value="1"/>
</dbReference>
<sequence>MPRPRRGERRIDAAIDHLAQYGFPKLQIRKIINGLLQQRNHIDFVPRERGILLTSSVHNASMIQLYGRDGWVFLEEGSYRIVLEKLLEEQAQLEVNSSILISICVLLACILHHSCAYSPKPKHVKFLSGLAFYAEQEAAAADEASPENDMEVSPPVLSEALTESQPALEPQASHNSSPPREHALPPPPATGAAHARLPCYGWISEESETESELEDGEMFSYVPRPSISPKKDIPNPVETLPSKRKRPTRWDVRPNW</sequence>
<accession>A0A1E5VCJ8</accession>
<evidence type="ECO:0000313" key="3">
    <source>
        <dbReference type="EMBL" id="OEL22831.1"/>
    </source>
</evidence>
<dbReference type="OrthoDB" id="686679at2759"/>
<dbReference type="Proteomes" id="UP000095767">
    <property type="component" value="Unassembled WGS sequence"/>
</dbReference>
<feature type="compositionally biased region" description="Acidic residues" evidence="1">
    <location>
        <begin position="207"/>
        <end position="217"/>
    </location>
</feature>
<dbReference type="EMBL" id="LWDX02044374">
    <property type="protein sequence ID" value="OEL22831.1"/>
    <property type="molecule type" value="Genomic_DNA"/>
</dbReference>
<evidence type="ECO:0000256" key="1">
    <source>
        <dbReference type="SAM" id="MobiDB-lite"/>
    </source>
</evidence>
<keyword evidence="4" id="KW-1185">Reference proteome</keyword>
<evidence type="ECO:0000259" key="2">
    <source>
        <dbReference type="Pfam" id="PF10440"/>
    </source>
</evidence>
<dbReference type="Pfam" id="PF10440">
    <property type="entry name" value="WIYLD"/>
    <property type="match status" value="2"/>
</dbReference>
<organism evidence="3 4">
    <name type="scientific">Dichanthelium oligosanthes</name>
    <dbReference type="NCBI Taxonomy" id="888268"/>
    <lineage>
        <taxon>Eukaryota</taxon>
        <taxon>Viridiplantae</taxon>
        <taxon>Streptophyta</taxon>
        <taxon>Embryophyta</taxon>
        <taxon>Tracheophyta</taxon>
        <taxon>Spermatophyta</taxon>
        <taxon>Magnoliopsida</taxon>
        <taxon>Liliopsida</taxon>
        <taxon>Poales</taxon>
        <taxon>Poaceae</taxon>
        <taxon>PACMAD clade</taxon>
        <taxon>Panicoideae</taxon>
        <taxon>Panicodae</taxon>
        <taxon>Paniceae</taxon>
        <taxon>Dichantheliinae</taxon>
        <taxon>Dichanthelium</taxon>
    </lineage>
</organism>
<name>A0A1E5VCJ8_9POAL</name>
<evidence type="ECO:0000313" key="4">
    <source>
        <dbReference type="Proteomes" id="UP000095767"/>
    </source>
</evidence>
<dbReference type="AlphaFoldDB" id="A0A1E5VCJ8"/>
<dbReference type="STRING" id="888268.A0A1E5VCJ8"/>
<dbReference type="PANTHER" id="PTHR34271:SF1">
    <property type="entry name" value="NUCLEOLAR HISTONE METHYLTRANSFERASE-RELATED PROTEIN"/>
    <property type="match status" value="1"/>
</dbReference>
<dbReference type="InterPro" id="IPR018848">
    <property type="entry name" value="WIYLD_domain"/>
</dbReference>
<feature type="domain" description="WIYLD" evidence="2">
    <location>
        <begin position="62"/>
        <end position="91"/>
    </location>
</feature>
<feature type="domain" description="WIYLD" evidence="2">
    <location>
        <begin position="5"/>
        <end position="37"/>
    </location>
</feature>
<feature type="region of interest" description="Disordered" evidence="1">
    <location>
        <begin position="140"/>
        <end position="192"/>
    </location>
</feature>